<evidence type="ECO:0000259" key="2">
    <source>
        <dbReference type="Pfam" id="PF14258"/>
    </source>
</evidence>
<dbReference type="Proteomes" id="UP000662074">
    <property type="component" value="Unassembled WGS sequence"/>
</dbReference>
<keyword evidence="1" id="KW-0812">Transmembrane</keyword>
<evidence type="ECO:0000256" key="1">
    <source>
        <dbReference type="SAM" id="Phobius"/>
    </source>
</evidence>
<protein>
    <recommendedName>
        <fullName evidence="2">DUF4350 domain-containing protein</fullName>
    </recommendedName>
</protein>
<organism evidence="3 4">
    <name type="scientific">Mucilaginibacter galii</name>
    <dbReference type="NCBI Taxonomy" id="2005073"/>
    <lineage>
        <taxon>Bacteria</taxon>
        <taxon>Pseudomonadati</taxon>
        <taxon>Bacteroidota</taxon>
        <taxon>Sphingobacteriia</taxon>
        <taxon>Sphingobacteriales</taxon>
        <taxon>Sphingobacteriaceae</taxon>
        <taxon>Mucilaginibacter</taxon>
    </lineage>
</organism>
<feature type="domain" description="DUF4350" evidence="2">
    <location>
        <begin position="39"/>
        <end position="219"/>
    </location>
</feature>
<proteinExistence type="predicted"/>
<feature type="transmembrane region" description="Helical" evidence="1">
    <location>
        <begin position="256"/>
        <end position="273"/>
    </location>
</feature>
<reference evidence="3" key="1">
    <citation type="journal article" date="2014" name="Int. J. Syst. Evol. Microbiol.">
        <title>Complete genome sequence of Corynebacterium casei LMG S-19264T (=DSM 44701T), isolated from a smear-ripened cheese.</title>
        <authorList>
            <consortium name="US DOE Joint Genome Institute (JGI-PGF)"/>
            <person name="Walter F."/>
            <person name="Albersmeier A."/>
            <person name="Kalinowski J."/>
            <person name="Ruckert C."/>
        </authorList>
    </citation>
    <scope>NUCLEOTIDE SEQUENCE</scope>
    <source>
        <strain evidence="3">CCM 8711</strain>
    </source>
</reference>
<reference evidence="3" key="2">
    <citation type="submission" date="2020-09" db="EMBL/GenBank/DDBJ databases">
        <authorList>
            <person name="Sun Q."/>
            <person name="Sedlacek I."/>
        </authorList>
    </citation>
    <scope>NUCLEOTIDE SEQUENCE</scope>
    <source>
        <strain evidence="3">CCM 8711</strain>
    </source>
</reference>
<dbReference type="AlphaFoldDB" id="A0A917JCR2"/>
<accession>A0A917JCR2</accession>
<dbReference type="InterPro" id="IPR025646">
    <property type="entry name" value="DUF4350"/>
</dbReference>
<comment type="caution">
    <text evidence="3">The sequence shown here is derived from an EMBL/GenBank/DDBJ whole genome shotgun (WGS) entry which is preliminary data.</text>
</comment>
<dbReference type="RefSeq" id="WP_188418829.1">
    <property type="nucleotide sequence ID" value="NZ_BMDO01000016.1"/>
</dbReference>
<evidence type="ECO:0000313" key="4">
    <source>
        <dbReference type="Proteomes" id="UP000662074"/>
    </source>
</evidence>
<keyword evidence="4" id="KW-1185">Reference proteome</keyword>
<dbReference type="EMBL" id="BMDO01000016">
    <property type="protein sequence ID" value="GGI52719.1"/>
    <property type="molecule type" value="Genomic_DNA"/>
</dbReference>
<name>A0A917JCR2_9SPHI</name>
<evidence type="ECO:0000313" key="3">
    <source>
        <dbReference type="EMBL" id="GGI52719.1"/>
    </source>
</evidence>
<sequence>MKNFKLYIFISSLLLIIYLVAQYNKPQLIDWAETLNNTHKSPFGTYVVYNRIKDIFPGATVRTFREPPYNVIKDRGIQHGAYIIIGGSVNINEEDYKKLAQYIENGNDVFIAASDFGQYLRKQLKVQTGYKFGSESGNPIRLLNKAFANNWYKIDRGATNGNFSNFDTTRALVLGETKEHAANYLKYKIGKGALYLNANPLMFSNYSLLQDTGAGYAAKALSHLQKTNAIVWDEYYTQGRAGDESIMRVFLRYAQLRWAFYIAFFSLTAFVLYEMKRRQRIIPVIDPLGNATIEFVNVVGQVYYEQRNNSNIAQKKATYLLEHWRSKYNVSTQKLDNDLAHAVAQKSGADIDLVNNLISQITLVRSNKSVSDQELIQFNQNIEQFNKQSR</sequence>
<dbReference type="Pfam" id="PF14258">
    <property type="entry name" value="DUF4350"/>
    <property type="match status" value="1"/>
</dbReference>
<keyword evidence="1" id="KW-1133">Transmembrane helix</keyword>
<gene>
    <name evidence="3" type="ORF">GCM10011425_39310</name>
</gene>
<keyword evidence="1" id="KW-0472">Membrane</keyword>